<dbReference type="InterPro" id="IPR051011">
    <property type="entry name" value="Metal_resp_trans_reg"/>
</dbReference>
<evidence type="ECO:0000313" key="6">
    <source>
        <dbReference type="Proteomes" id="UP000251800"/>
    </source>
</evidence>
<reference evidence="5 6" key="1">
    <citation type="submission" date="2018-05" db="EMBL/GenBank/DDBJ databases">
        <title>Abyssibacter profundi OUC007T gen. nov., sp. nov, a marine bacterium isolated from seawater of the Mariana Trench.</title>
        <authorList>
            <person name="Zhou S."/>
        </authorList>
    </citation>
    <scope>NUCLEOTIDE SEQUENCE [LARGE SCALE GENOMIC DNA]</scope>
    <source>
        <strain evidence="5 6">OUC007</strain>
    </source>
</reference>
<sequence>MGHLNEAVAQLGALAEPTRLGIYRKLVRHAPDGLCVGDLLPDAGLSQPTLSFHLKTLATAQLVTRRKQGRNVYYAPNFAAMHALMEFLMENCCEGEQCLDQLRALTCCPTIERRIEA</sequence>
<dbReference type="InterPro" id="IPR036390">
    <property type="entry name" value="WH_DNA-bd_sf"/>
</dbReference>
<keyword evidence="2" id="KW-0238">DNA-binding</keyword>
<dbReference type="PANTHER" id="PTHR43132">
    <property type="entry name" value="ARSENICAL RESISTANCE OPERON REPRESSOR ARSR-RELATED"/>
    <property type="match status" value="1"/>
</dbReference>
<dbReference type="InterPro" id="IPR036388">
    <property type="entry name" value="WH-like_DNA-bd_sf"/>
</dbReference>
<dbReference type="Proteomes" id="UP000251800">
    <property type="component" value="Unassembled WGS sequence"/>
</dbReference>
<dbReference type="PANTHER" id="PTHR43132:SF2">
    <property type="entry name" value="ARSENICAL RESISTANCE OPERON REPRESSOR ARSR-RELATED"/>
    <property type="match status" value="1"/>
</dbReference>
<dbReference type="SMART" id="SM00418">
    <property type="entry name" value="HTH_ARSR"/>
    <property type="match status" value="1"/>
</dbReference>
<dbReference type="SUPFAM" id="SSF46785">
    <property type="entry name" value="Winged helix' DNA-binding domain"/>
    <property type="match status" value="1"/>
</dbReference>
<dbReference type="PROSITE" id="PS50987">
    <property type="entry name" value="HTH_ARSR_2"/>
    <property type="match status" value="1"/>
</dbReference>
<evidence type="ECO:0000256" key="3">
    <source>
        <dbReference type="ARBA" id="ARBA00023163"/>
    </source>
</evidence>
<gene>
    <name evidence="5" type="ORF">DEH80_03170</name>
</gene>
<dbReference type="NCBIfam" id="NF033788">
    <property type="entry name" value="HTH_metalloreg"/>
    <property type="match status" value="1"/>
</dbReference>
<dbReference type="InterPro" id="IPR001845">
    <property type="entry name" value="HTH_ArsR_DNA-bd_dom"/>
</dbReference>
<name>A0A363UPY4_9GAMM</name>
<dbReference type="CDD" id="cd00090">
    <property type="entry name" value="HTH_ARSR"/>
    <property type="match status" value="1"/>
</dbReference>
<dbReference type="InterPro" id="IPR011991">
    <property type="entry name" value="ArsR-like_HTH"/>
</dbReference>
<evidence type="ECO:0000256" key="1">
    <source>
        <dbReference type="ARBA" id="ARBA00023015"/>
    </source>
</evidence>
<proteinExistence type="predicted"/>
<dbReference type="GO" id="GO:0003700">
    <property type="term" value="F:DNA-binding transcription factor activity"/>
    <property type="evidence" value="ECO:0007669"/>
    <property type="project" value="InterPro"/>
</dbReference>
<comment type="caution">
    <text evidence="5">The sequence shown here is derived from an EMBL/GenBank/DDBJ whole genome shotgun (WGS) entry which is preliminary data.</text>
</comment>
<evidence type="ECO:0000313" key="5">
    <source>
        <dbReference type="EMBL" id="PWN57502.1"/>
    </source>
</evidence>
<feature type="domain" description="HTH arsR-type" evidence="4">
    <location>
        <begin position="1"/>
        <end position="96"/>
    </location>
</feature>
<dbReference type="AlphaFoldDB" id="A0A363UPY4"/>
<dbReference type="GO" id="GO:0003677">
    <property type="term" value="F:DNA binding"/>
    <property type="evidence" value="ECO:0007669"/>
    <property type="project" value="UniProtKB-KW"/>
</dbReference>
<evidence type="ECO:0000256" key="2">
    <source>
        <dbReference type="ARBA" id="ARBA00023125"/>
    </source>
</evidence>
<protein>
    <submittedName>
        <fullName evidence="5">Transcriptional regulator</fullName>
    </submittedName>
</protein>
<keyword evidence="6" id="KW-1185">Reference proteome</keyword>
<dbReference type="EMBL" id="QEQK01000002">
    <property type="protein sequence ID" value="PWN57502.1"/>
    <property type="molecule type" value="Genomic_DNA"/>
</dbReference>
<evidence type="ECO:0000259" key="4">
    <source>
        <dbReference type="PROSITE" id="PS50987"/>
    </source>
</evidence>
<dbReference type="Pfam" id="PF12840">
    <property type="entry name" value="HTH_20"/>
    <property type="match status" value="1"/>
</dbReference>
<dbReference type="OrthoDB" id="5297460at2"/>
<dbReference type="Gene3D" id="1.10.10.10">
    <property type="entry name" value="Winged helix-like DNA-binding domain superfamily/Winged helix DNA-binding domain"/>
    <property type="match status" value="1"/>
</dbReference>
<keyword evidence="1" id="KW-0805">Transcription regulation</keyword>
<organism evidence="5 6">
    <name type="scientific">Abyssibacter profundi</name>
    <dbReference type="NCBI Taxonomy" id="2182787"/>
    <lineage>
        <taxon>Bacteria</taxon>
        <taxon>Pseudomonadati</taxon>
        <taxon>Pseudomonadota</taxon>
        <taxon>Gammaproteobacteria</taxon>
        <taxon>Chromatiales</taxon>
        <taxon>Oceanococcaceae</taxon>
        <taxon>Abyssibacter</taxon>
    </lineage>
</organism>
<keyword evidence="3" id="KW-0804">Transcription</keyword>
<accession>A0A363UPY4</accession>
<dbReference type="RefSeq" id="WP_109719005.1">
    <property type="nucleotide sequence ID" value="NZ_QEQK01000002.1"/>
</dbReference>
<dbReference type="PRINTS" id="PR00778">
    <property type="entry name" value="HTHARSR"/>
</dbReference>